<dbReference type="AlphaFoldDB" id="A0A382B4T8"/>
<reference evidence="8" key="1">
    <citation type="submission" date="2018-05" db="EMBL/GenBank/DDBJ databases">
        <authorList>
            <person name="Lanie J.A."/>
            <person name="Ng W.-L."/>
            <person name="Kazmierczak K.M."/>
            <person name="Andrzejewski T.M."/>
            <person name="Davidsen T.M."/>
            <person name="Wayne K.J."/>
            <person name="Tettelin H."/>
            <person name="Glass J.I."/>
            <person name="Rusch D."/>
            <person name="Podicherti R."/>
            <person name="Tsui H.-C.T."/>
            <person name="Winkler M.E."/>
        </authorList>
    </citation>
    <scope>NUCLEOTIDE SEQUENCE</scope>
</reference>
<feature type="non-terminal residue" evidence="8">
    <location>
        <position position="349"/>
    </location>
</feature>
<evidence type="ECO:0000256" key="2">
    <source>
        <dbReference type="ARBA" id="ARBA00022630"/>
    </source>
</evidence>
<evidence type="ECO:0000256" key="6">
    <source>
        <dbReference type="ARBA" id="ARBA00023444"/>
    </source>
</evidence>
<evidence type="ECO:0000256" key="4">
    <source>
        <dbReference type="ARBA" id="ARBA00023002"/>
    </source>
</evidence>
<protein>
    <recommendedName>
        <fullName evidence="7">Amine oxidase domain-containing protein</fullName>
    </recommendedName>
</protein>
<dbReference type="NCBIfam" id="TIGR00562">
    <property type="entry name" value="proto_IX_ox"/>
    <property type="match status" value="1"/>
</dbReference>
<evidence type="ECO:0000259" key="7">
    <source>
        <dbReference type="Pfam" id="PF01593"/>
    </source>
</evidence>
<evidence type="ECO:0000313" key="8">
    <source>
        <dbReference type="EMBL" id="SVB08531.1"/>
    </source>
</evidence>
<dbReference type="Gene3D" id="3.90.660.20">
    <property type="entry name" value="Protoporphyrinogen oxidase, mitochondrial, domain 2"/>
    <property type="match status" value="1"/>
</dbReference>
<dbReference type="InterPro" id="IPR036188">
    <property type="entry name" value="FAD/NAD-bd_sf"/>
</dbReference>
<evidence type="ECO:0000256" key="5">
    <source>
        <dbReference type="ARBA" id="ARBA00023133"/>
    </source>
</evidence>
<sequence>MIGIVGGGVSGLFLGHELMRYGMDVTIWESTNRLGGVVWSGDHQGLVLEKGPQRMRMTSEIRGLIEEVGLEEEVVTSSKNLRLLVYARGKLRKAPLTTRQFFSSDLLPFSSKLRFLGEILTSGVKENETVGNFLRRKFGLIAFESFLGPLYGGLYGSDPDRMLVESSLEENLVEAGIGRSIVLGALGRIGVRDNSPPCSFQNGLEALPNALGKRLGESIHLNSSVQTIERSKRKWRVILDDGNESSVDAVVLACPAEQAGGIVKGEFPQLANVWQQMHYNELALCHMQSEGVMEGLGYQVGFGETLETRGVTFNHSMFGRKGLYTAFLGGMRNPLLVDLSDEEISSIAT</sequence>
<evidence type="ECO:0000256" key="3">
    <source>
        <dbReference type="ARBA" id="ARBA00022827"/>
    </source>
</evidence>
<accession>A0A382B4T8</accession>
<keyword evidence="5" id="KW-0350">Heme biosynthesis</keyword>
<gene>
    <name evidence="8" type="ORF">METZ01_LOCUS161385</name>
</gene>
<comment type="pathway">
    <text evidence="6">Porphyrin-containing compound metabolism.</text>
</comment>
<dbReference type="Pfam" id="PF01593">
    <property type="entry name" value="Amino_oxidase"/>
    <property type="match status" value="1"/>
</dbReference>
<dbReference type="SUPFAM" id="SSF54373">
    <property type="entry name" value="FAD-linked reductases, C-terminal domain"/>
    <property type="match status" value="1"/>
</dbReference>
<dbReference type="GO" id="GO:0004729">
    <property type="term" value="F:oxygen-dependent protoporphyrinogen oxidase activity"/>
    <property type="evidence" value="ECO:0007669"/>
    <property type="project" value="InterPro"/>
</dbReference>
<keyword evidence="3" id="KW-0274">FAD</keyword>
<proteinExistence type="predicted"/>
<dbReference type="SUPFAM" id="SSF51905">
    <property type="entry name" value="FAD/NAD(P)-binding domain"/>
    <property type="match status" value="1"/>
</dbReference>
<keyword evidence="4" id="KW-0560">Oxidoreductase</keyword>
<dbReference type="EMBL" id="UINC01028112">
    <property type="protein sequence ID" value="SVB08531.1"/>
    <property type="molecule type" value="Genomic_DNA"/>
</dbReference>
<evidence type="ECO:0000256" key="1">
    <source>
        <dbReference type="ARBA" id="ARBA00001974"/>
    </source>
</evidence>
<feature type="domain" description="Amine oxidase" evidence="7">
    <location>
        <begin position="9"/>
        <end position="346"/>
    </location>
</feature>
<dbReference type="PANTHER" id="PTHR42923">
    <property type="entry name" value="PROTOPORPHYRINOGEN OXIDASE"/>
    <property type="match status" value="1"/>
</dbReference>
<dbReference type="GO" id="GO:0006783">
    <property type="term" value="P:heme biosynthetic process"/>
    <property type="evidence" value="ECO:0007669"/>
    <property type="project" value="UniProtKB-KW"/>
</dbReference>
<dbReference type="PANTHER" id="PTHR42923:SF3">
    <property type="entry name" value="PROTOPORPHYRINOGEN OXIDASE"/>
    <property type="match status" value="1"/>
</dbReference>
<organism evidence="8">
    <name type="scientific">marine metagenome</name>
    <dbReference type="NCBI Taxonomy" id="408172"/>
    <lineage>
        <taxon>unclassified sequences</taxon>
        <taxon>metagenomes</taxon>
        <taxon>ecological metagenomes</taxon>
    </lineage>
</organism>
<dbReference type="InterPro" id="IPR004572">
    <property type="entry name" value="Protoporphyrinogen_oxidase"/>
</dbReference>
<name>A0A382B4T8_9ZZZZ</name>
<dbReference type="InterPro" id="IPR002937">
    <property type="entry name" value="Amino_oxidase"/>
</dbReference>
<keyword evidence="2" id="KW-0285">Flavoprotein</keyword>
<dbReference type="InterPro" id="IPR050464">
    <property type="entry name" value="Zeta_carotene_desat/Oxidored"/>
</dbReference>
<dbReference type="Gene3D" id="1.10.3110.10">
    <property type="entry name" value="protoporphyrinogen ix oxidase, domain 3"/>
    <property type="match status" value="1"/>
</dbReference>
<comment type="cofactor">
    <cofactor evidence="1">
        <name>FAD</name>
        <dbReference type="ChEBI" id="CHEBI:57692"/>
    </cofactor>
</comment>
<dbReference type="Gene3D" id="3.50.50.60">
    <property type="entry name" value="FAD/NAD(P)-binding domain"/>
    <property type="match status" value="1"/>
</dbReference>